<evidence type="ECO:0000256" key="3">
    <source>
        <dbReference type="ARBA" id="ARBA00022989"/>
    </source>
</evidence>
<dbReference type="InterPro" id="IPR052337">
    <property type="entry name" value="SAT4-like"/>
</dbReference>
<evidence type="ECO:0000256" key="5">
    <source>
        <dbReference type="ARBA" id="ARBA00038359"/>
    </source>
</evidence>
<evidence type="ECO:0000256" key="7">
    <source>
        <dbReference type="SAM" id="Phobius"/>
    </source>
</evidence>
<feature type="compositionally biased region" description="Polar residues" evidence="6">
    <location>
        <begin position="461"/>
        <end position="473"/>
    </location>
</feature>
<proteinExistence type="inferred from homology"/>
<feature type="transmembrane region" description="Helical" evidence="7">
    <location>
        <begin position="273"/>
        <end position="295"/>
    </location>
</feature>
<sequence length="543" mass="60535">MSNAYDFTCRQASTSNSSNRFSEALRGRRRVGSKPPSPHAARPLLPVFGWLAVGNDAQLPHPPLRWIWSLEPPGGASTQTAGRPQFPQVLHVPGPAPALAAGLKDARRSWIAAFLFVFSAFLIVIVAFSLVAGARTRAMGELEGSYVPGVPRYEPAGMRRWIILVVAFMTTLAFMAVAARLWCRHIRKQKFWWDDYLIMFSMIWNWVVVGIGFAMYIEGVGYHDSTVGPEAVINISRWLLITEIIYVWNLCWTKLSLLFMYYRIFHFPMFKRLVIGVGAFVVTWAICVSFLFTFICVPVEKLWRPELPGHCVSELGVWLANASSTIFSDIVILLLPIPQIWRLQLKRTEKVGLTFVFSLGFFAVFASSYRTWVLFNYSKHDVSYTLAPLLAWSDIEMSAGIISACLPTMRPVVRLAASKLGLSRVFSSRNADGTSRSESANGGKLHDGSQSRGATPLRSFITPQTLKTTAETNNRPDRGSGAFYRLPDDYGSGFGGILVETSLELVESQKQLKAVDRVQEVPGNSSGRSDDESSVSFEMHPRV</sequence>
<dbReference type="PANTHER" id="PTHR33048:SF151">
    <property type="entry name" value="INTEGRAL MEMBRANE PROTEIN"/>
    <property type="match status" value="1"/>
</dbReference>
<feature type="transmembrane region" description="Helical" evidence="7">
    <location>
        <begin position="315"/>
        <end position="338"/>
    </location>
</feature>
<feature type="transmembrane region" description="Helical" evidence="7">
    <location>
        <begin position="195"/>
        <end position="217"/>
    </location>
</feature>
<accession>A0ABR0BY64</accession>
<reference evidence="9 10" key="1">
    <citation type="journal article" date="2024" name="Microbiol. Resour. Announc.">
        <title>Genome annotations for the ascomycete fungi Trichoderma harzianum, Trichoderma aggressivum, and Purpureocillium lilacinum.</title>
        <authorList>
            <person name="Beijen E.P.W."/>
            <person name="Ohm R.A."/>
        </authorList>
    </citation>
    <scope>NUCLEOTIDE SEQUENCE [LARGE SCALE GENOMIC DNA]</scope>
    <source>
        <strain evidence="9 10">CBS 150709</strain>
    </source>
</reference>
<dbReference type="Pfam" id="PF20684">
    <property type="entry name" value="Fung_rhodopsin"/>
    <property type="match status" value="1"/>
</dbReference>
<evidence type="ECO:0000256" key="4">
    <source>
        <dbReference type="ARBA" id="ARBA00023136"/>
    </source>
</evidence>
<keyword evidence="4 7" id="KW-0472">Membrane</keyword>
<evidence type="ECO:0000313" key="9">
    <source>
        <dbReference type="EMBL" id="KAK4089023.1"/>
    </source>
</evidence>
<gene>
    <name evidence="9" type="ORF">Purlil1_6456</name>
</gene>
<comment type="similarity">
    <text evidence="5">Belongs to the SAT4 family.</text>
</comment>
<keyword evidence="2 7" id="KW-0812">Transmembrane</keyword>
<feature type="compositionally biased region" description="Polar residues" evidence="6">
    <location>
        <begin position="429"/>
        <end position="440"/>
    </location>
</feature>
<dbReference type="Proteomes" id="UP001287286">
    <property type="component" value="Unassembled WGS sequence"/>
</dbReference>
<feature type="transmembrane region" description="Helical" evidence="7">
    <location>
        <begin position="237"/>
        <end position="261"/>
    </location>
</feature>
<evidence type="ECO:0000256" key="6">
    <source>
        <dbReference type="SAM" id="MobiDB-lite"/>
    </source>
</evidence>
<protein>
    <recommendedName>
        <fullName evidence="8">Rhodopsin domain-containing protein</fullName>
    </recommendedName>
</protein>
<feature type="region of interest" description="Disordered" evidence="6">
    <location>
        <begin position="512"/>
        <end position="543"/>
    </location>
</feature>
<feature type="region of interest" description="Disordered" evidence="6">
    <location>
        <begin position="429"/>
        <end position="484"/>
    </location>
</feature>
<evidence type="ECO:0000256" key="2">
    <source>
        <dbReference type="ARBA" id="ARBA00022692"/>
    </source>
</evidence>
<feature type="region of interest" description="Disordered" evidence="6">
    <location>
        <begin position="18"/>
        <end position="38"/>
    </location>
</feature>
<comment type="subcellular location">
    <subcellularLocation>
        <location evidence="1">Membrane</location>
        <topology evidence="1">Multi-pass membrane protein</topology>
    </subcellularLocation>
</comment>
<dbReference type="PANTHER" id="PTHR33048">
    <property type="entry name" value="PTH11-LIKE INTEGRAL MEMBRANE PROTEIN (AFU_ORTHOLOGUE AFUA_5G11245)"/>
    <property type="match status" value="1"/>
</dbReference>
<evidence type="ECO:0000313" key="10">
    <source>
        <dbReference type="Proteomes" id="UP001287286"/>
    </source>
</evidence>
<dbReference type="EMBL" id="JAWRVI010000021">
    <property type="protein sequence ID" value="KAK4089023.1"/>
    <property type="molecule type" value="Genomic_DNA"/>
</dbReference>
<dbReference type="InterPro" id="IPR049326">
    <property type="entry name" value="Rhodopsin_dom_fungi"/>
</dbReference>
<name>A0ABR0BY64_PURLI</name>
<feature type="domain" description="Rhodopsin" evidence="8">
    <location>
        <begin position="179"/>
        <end position="414"/>
    </location>
</feature>
<comment type="caution">
    <text evidence="9">The sequence shown here is derived from an EMBL/GenBank/DDBJ whole genome shotgun (WGS) entry which is preliminary data.</text>
</comment>
<organism evidence="9 10">
    <name type="scientific">Purpureocillium lilacinum</name>
    <name type="common">Paecilomyces lilacinus</name>
    <dbReference type="NCBI Taxonomy" id="33203"/>
    <lineage>
        <taxon>Eukaryota</taxon>
        <taxon>Fungi</taxon>
        <taxon>Dikarya</taxon>
        <taxon>Ascomycota</taxon>
        <taxon>Pezizomycotina</taxon>
        <taxon>Sordariomycetes</taxon>
        <taxon>Hypocreomycetidae</taxon>
        <taxon>Hypocreales</taxon>
        <taxon>Ophiocordycipitaceae</taxon>
        <taxon>Purpureocillium</taxon>
    </lineage>
</organism>
<evidence type="ECO:0000256" key="1">
    <source>
        <dbReference type="ARBA" id="ARBA00004141"/>
    </source>
</evidence>
<keyword evidence="3 7" id="KW-1133">Transmembrane helix</keyword>
<evidence type="ECO:0000259" key="8">
    <source>
        <dbReference type="Pfam" id="PF20684"/>
    </source>
</evidence>
<keyword evidence="10" id="KW-1185">Reference proteome</keyword>
<feature type="transmembrane region" description="Helical" evidence="7">
    <location>
        <begin position="161"/>
        <end position="183"/>
    </location>
</feature>
<feature type="transmembrane region" description="Helical" evidence="7">
    <location>
        <begin position="350"/>
        <end position="369"/>
    </location>
</feature>
<feature type="transmembrane region" description="Helical" evidence="7">
    <location>
        <begin position="110"/>
        <end position="132"/>
    </location>
</feature>